<proteinExistence type="predicted"/>
<dbReference type="Pfam" id="PF04910">
    <property type="entry name" value="Tcf25"/>
    <property type="match status" value="1"/>
</dbReference>
<dbReference type="OMA" id="HAYLWEV"/>
<comment type="caution">
    <text evidence="2">The sequence shown here is derived from an EMBL/GenBank/DDBJ whole genome shotgun (WGS) entry which is preliminary data.</text>
</comment>
<sequence length="716" mass="81095">MSSRVLKKLQGGDLELQDNEEDDEQPSEDEEVETQRAKKNNFFDLLNQQSLSESEVKEDDNETEHASAANNLPAGPSASKKKKKKRKKKSKHTGNHISSEDNELTDKYISDIDPLLNKVCDAAAQDPKLAIPRIEIDKSLFAVELKHLNPQNEMRRTFGKRVVKIENKRGRQKLTLKSTYMVTAKESWPPVTKNIITMRPMPTPDNAGTSQSSTIGGIDKIHWFAFEHSQYYQSVQNLFLSALERTDSDFLINLIRRCPYHVDSLIQLSELCKMTEDFSLASELIERAVLVLESSLHPSFSLTNGNCRLDYKRQENRSMFVVLFKHAQYLEARACCRTAFEISKLILSLNPDVDPLAMVLIVDYYALRSKQYNWLVKFYEEYDVIRNLSQLPNMAYSYALALYCLQGECEKADNALQYALLMFPGVLKPLLDELSVQTDKRVLGCFYFNSEVSGSQSPALHQLVCLYICRAKVVWRQNNLLPWLERNVNTALDRIDNKDEVIQEYSQKRAARYVQPPRPILRHVILSDYKEKVPLAPFIAKEKEAIMMYDPLPPVDSVNCYERKSSSSSSPTTANNPVSMFLRSLLPSFNLNNPGGANPANAEQQQQQQENVVANVEQAAARVAQAGGGNRVNDEVAEVDRHLQALNMNLENAAVEGAAEGTEAGASYRELTQSLTNIVDAMRDFLQDFRLASQTPLPPENEEFDTTDEDTSDYFG</sequence>
<accession>A0A0L0BXD6</accession>
<dbReference type="PANTHER" id="PTHR22684">
    <property type="entry name" value="NULP1-RELATED"/>
    <property type="match status" value="1"/>
</dbReference>
<dbReference type="EMBL" id="JRES01001294">
    <property type="protein sequence ID" value="KNC23889.1"/>
    <property type="molecule type" value="Genomic_DNA"/>
</dbReference>
<dbReference type="PANTHER" id="PTHR22684:SF0">
    <property type="entry name" value="RIBOSOME QUALITY CONTROL COMPLEX SUBUNIT TCF25"/>
    <property type="match status" value="1"/>
</dbReference>
<dbReference type="Proteomes" id="UP000037069">
    <property type="component" value="Unassembled WGS sequence"/>
</dbReference>
<dbReference type="GO" id="GO:1990112">
    <property type="term" value="C:RQC complex"/>
    <property type="evidence" value="ECO:0007669"/>
    <property type="project" value="TreeGrafter"/>
</dbReference>
<dbReference type="AlphaFoldDB" id="A0A0L0BXD6"/>
<feature type="compositionally biased region" description="Basic residues" evidence="1">
    <location>
        <begin position="79"/>
        <end position="94"/>
    </location>
</feature>
<evidence type="ECO:0000313" key="3">
    <source>
        <dbReference type="Proteomes" id="UP000037069"/>
    </source>
</evidence>
<protein>
    <recommendedName>
        <fullName evidence="4">Transcription factor 25</fullName>
    </recommendedName>
</protein>
<keyword evidence="3" id="KW-1185">Reference proteome</keyword>
<dbReference type="OrthoDB" id="205993at2759"/>
<evidence type="ECO:0000313" key="2">
    <source>
        <dbReference type="EMBL" id="KNC23889.1"/>
    </source>
</evidence>
<feature type="region of interest" description="Disordered" evidence="1">
    <location>
        <begin position="1"/>
        <end position="102"/>
    </location>
</feature>
<evidence type="ECO:0000256" key="1">
    <source>
        <dbReference type="SAM" id="MobiDB-lite"/>
    </source>
</evidence>
<feature type="region of interest" description="Disordered" evidence="1">
    <location>
        <begin position="592"/>
        <end position="611"/>
    </location>
</feature>
<dbReference type="STRING" id="7375.A0A0L0BXD6"/>
<organism evidence="2 3">
    <name type="scientific">Lucilia cuprina</name>
    <name type="common">Green bottle fly</name>
    <name type="synonym">Australian sheep blowfly</name>
    <dbReference type="NCBI Taxonomy" id="7375"/>
    <lineage>
        <taxon>Eukaryota</taxon>
        <taxon>Metazoa</taxon>
        <taxon>Ecdysozoa</taxon>
        <taxon>Arthropoda</taxon>
        <taxon>Hexapoda</taxon>
        <taxon>Insecta</taxon>
        <taxon>Pterygota</taxon>
        <taxon>Neoptera</taxon>
        <taxon>Endopterygota</taxon>
        <taxon>Diptera</taxon>
        <taxon>Brachycera</taxon>
        <taxon>Muscomorpha</taxon>
        <taxon>Oestroidea</taxon>
        <taxon>Calliphoridae</taxon>
        <taxon>Luciliinae</taxon>
        <taxon>Lucilia</taxon>
    </lineage>
</organism>
<feature type="compositionally biased region" description="Acidic residues" evidence="1">
    <location>
        <begin position="15"/>
        <end position="32"/>
    </location>
</feature>
<dbReference type="InterPro" id="IPR006994">
    <property type="entry name" value="TCF25/Rqc1"/>
</dbReference>
<feature type="compositionally biased region" description="Acidic residues" evidence="1">
    <location>
        <begin position="700"/>
        <end position="716"/>
    </location>
</feature>
<reference evidence="2 3" key="1">
    <citation type="journal article" date="2015" name="Nat. Commun.">
        <title>Lucilia cuprina genome unlocks parasitic fly biology to underpin future interventions.</title>
        <authorList>
            <person name="Anstead C.A."/>
            <person name="Korhonen P.K."/>
            <person name="Young N.D."/>
            <person name="Hall R.S."/>
            <person name="Jex A.R."/>
            <person name="Murali S.C."/>
            <person name="Hughes D.S."/>
            <person name="Lee S.F."/>
            <person name="Perry T."/>
            <person name="Stroehlein A.J."/>
            <person name="Ansell B.R."/>
            <person name="Breugelmans B."/>
            <person name="Hofmann A."/>
            <person name="Qu J."/>
            <person name="Dugan S."/>
            <person name="Lee S.L."/>
            <person name="Chao H."/>
            <person name="Dinh H."/>
            <person name="Han Y."/>
            <person name="Doddapaneni H.V."/>
            <person name="Worley K.C."/>
            <person name="Muzny D.M."/>
            <person name="Ioannidis P."/>
            <person name="Waterhouse R.M."/>
            <person name="Zdobnov E.M."/>
            <person name="James P.J."/>
            <person name="Bagnall N.H."/>
            <person name="Kotze A.C."/>
            <person name="Gibbs R.A."/>
            <person name="Richards S."/>
            <person name="Batterham P."/>
            <person name="Gasser R.B."/>
        </authorList>
    </citation>
    <scope>NUCLEOTIDE SEQUENCE [LARGE SCALE GENOMIC DNA]</scope>
    <source>
        <strain evidence="2 3">LS</strain>
        <tissue evidence="2">Full body</tissue>
    </source>
</reference>
<gene>
    <name evidence="2" type="ORF">FF38_05600</name>
</gene>
<evidence type="ECO:0008006" key="4">
    <source>
        <dbReference type="Google" id="ProtNLM"/>
    </source>
</evidence>
<name>A0A0L0BXD6_LUCCU</name>
<feature type="region of interest" description="Disordered" evidence="1">
    <location>
        <begin position="690"/>
        <end position="716"/>
    </location>
</feature>